<dbReference type="AlphaFoldDB" id="A0A4R6TQ90"/>
<dbReference type="EMBL" id="SNYJ01000029">
    <property type="protein sequence ID" value="TDQ33759.1"/>
    <property type="molecule type" value="Genomic_DNA"/>
</dbReference>
<protein>
    <submittedName>
        <fullName evidence="1">Uncharacterized protein</fullName>
    </submittedName>
</protein>
<comment type="caution">
    <text evidence="1">The sequence shown here is derived from an EMBL/GenBank/DDBJ whole genome shotgun (WGS) entry which is preliminary data.</text>
</comment>
<dbReference type="Proteomes" id="UP000295632">
    <property type="component" value="Unassembled WGS sequence"/>
</dbReference>
<proteinExistence type="predicted"/>
<evidence type="ECO:0000313" key="2">
    <source>
        <dbReference type="Proteomes" id="UP000295632"/>
    </source>
</evidence>
<reference evidence="1 2" key="1">
    <citation type="submission" date="2019-03" db="EMBL/GenBank/DDBJ databases">
        <title>Genomic Encyclopedia of Type Strains, Phase IV (KMG-IV): sequencing the most valuable type-strain genomes for metagenomic binning, comparative biology and taxonomic classification.</title>
        <authorList>
            <person name="Goeker M."/>
        </authorList>
    </citation>
    <scope>NUCLEOTIDE SEQUENCE [LARGE SCALE GENOMIC DNA]</scope>
    <source>
        <strain evidence="1 2">DSM 28697</strain>
    </source>
</reference>
<accession>A0A4R6TQ90</accession>
<gene>
    <name evidence="1" type="ORF">EV213_12926</name>
</gene>
<organism evidence="1 2">
    <name type="scientific">Aureibacillus halotolerans</name>
    <dbReference type="NCBI Taxonomy" id="1508390"/>
    <lineage>
        <taxon>Bacteria</taxon>
        <taxon>Bacillati</taxon>
        <taxon>Bacillota</taxon>
        <taxon>Bacilli</taxon>
        <taxon>Bacillales</taxon>
        <taxon>Bacillaceae</taxon>
        <taxon>Aureibacillus</taxon>
    </lineage>
</organism>
<name>A0A4R6TQ90_9BACI</name>
<sequence>MLHCENNVAFLMQAVFRRLRDFFVLSIAY</sequence>
<evidence type="ECO:0000313" key="1">
    <source>
        <dbReference type="EMBL" id="TDQ33759.1"/>
    </source>
</evidence>
<keyword evidence="2" id="KW-1185">Reference proteome</keyword>